<organism evidence="11 12">
    <name type="scientific">Tetradesmus obliquus</name>
    <name type="common">Green alga</name>
    <name type="synonym">Acutodesmus obliquus</name>
    <dbReference type="NCBI Taxonomy" id="3088"/>
    <lineage>
        <taxon>Eukaryota</taxon>
        <taxon>Viridiplantae</taxon>
        <taxon>Chlorophyta</taxon>
        <taxon>core chlorophytes</taxon>
        <taxon>Chlorophyceae</taxon>
        <taxon>CS clade</taxon>
        <taxon>Sphaeropleales</taxon>
        <taxon>Scenedesmaceae</taxon>
        <taxon>Tetradesmus</taxon>
    </lineage>
</organism>
<sequence>MFQKPGSLSKAAFGVKFDGQQQQQHHGTAAAAAEPAAKRPKNGLPVESVRRELLYLVESHATVVVVGETGCGKTTQIPRFLHEAGWTADGYQVVCTQPRRVAAVSIAQRVADEMGVAVGTTVGYGVRFEDASNQATTRIKYVTDGLLLREMMDDPLLTKYSVIMVDEAHERSLATDTLLGLLKKVQRRRPDLRLVISSATLEVDRLVAFFDSSTVRGKAAAAAAAGGGGAPSRTPAVVSIPGRVYPVQHGARQSSSSSGSSSGRRWRGATGTAVVSIPGRVYPVQVHYLLDNCSDYVQAAVQTVVDIHREDVPGDVLVFLTGQEEVESAVRMLDEEARRLARSRLQYKLMAAPMYAGLPGAQQRLALEPAARGVRKVVVATNIAETSLTIEGIVYVVDCCFVKQRAYNPIVGLESLLVAPTSKASCMQRAGRAGRVRPGHAFRLCTEESWQQLLPKASVPEMQRSDLAGLLLQLKALGIDNIMRFDWLAPPPAEAAVRGLELLHALGALDGDAKLTPSTGTLLAELPLEPQLGAALLAAATRFGCCQELLTLAGMLSVPAVWASPAAVGGKRALEEAKAKFAAAEGDLVAFLNVHRAWLEHGKSHRWSSRNGIHQHGMLRAAEVSQQLCRKLKRMGLDTNSSCEGDVDKVLKAVTAGLFMNAAQFDHTEYDPRASSDAGSNVYRLLRHMQPGRPLKLRIHASSVLARTRPQLLLFLRCQQNDEGWYEMQAVTAVEPDWLTELAPGVFQKL</sequence>
<keyword evidence="4" id="KW-0378">Hydrolase</keyword>
<dbReference type="EMBL" id="FNXT01001157">
    <property type="protein sequence ID" value="SZX72775.1"/>
    <property type="molecule type" value="Genomic_DNA"/>
</dbReference>
<feature type="domain" description="Helicase C-terminal" evidence="10">
    <location>
        <begin position="300"/>
        <end position="478"/>
    </location>
</feature>
<dbReference type="GO" id="GO:0003723">
    <property type="term" value="F:RNA binding"/>
    <property type="evidence" value="ECO:0007669"/>
    <property type="project" value="TreeGrafter"/>
</dbReference>
<keyword evidence="5" id="KW-0347">Helicase</keyword>
<evidence type="ECO:0000256" key="6">
    <source>
        <dbReference type="ARBA" id="ARBA00022840"/>
    </source>
</evidence>
<keyword evidence="12" id="KW-1185">Reference proteome</keyword>
<dbReference type="PROSITE" id="PS51194">
    <property type="entry name" value="HELICASE_CTER"/>
    <property type="match status" value="1"/>
</dbReference>
<evidence type="ECO:0000256" key="2">
    <source>
        <dbReference type="ARBA" id="ARBA00012552"/>
    </source>
</evidence>
<comment type="catalytic activity">
    <reaction evidence="7">
        <text>ATP + H2O = ADP + phosphate + H(+)</text>
        <dbReference type="Rhea" id="RHEA:13065"/>
        <dbReference type="ChEBI" id="CHEBI:15377"/>
        <dbReference type="ChEBI" id="CHEBI:15378"/>
        <dbReference type="ChEBI" id="CHEBI:30616"/>
        <dbReference type="ChEBI" id="CHEBI:43474"/>
        <dbReference type="ChEBI" id="CHEBI:456216"/>
        <dbReference type="EC" id="3.6.4.13"/>
    </reaction>
</comment>
<evidence type="ECO:0000313" key="12">
    <source>
        <dbReference type="Proteomes" id="UP000256970"/>
    </source>
</evidence>
<dbReference type="Gene3D" id="1.20.120.1080">
    <property type="match status" value="1"/>
</dbReference>
<dbReference type="InterPro" id="IPR007502">
    <property type="entry name" value="Helicase-assoc_dom"/>
</dbReference>
<dbReference type="Pfam" id="PF21010">
    <property type="entry name" value="HA2_C"/>
    <property type="match status" value="1"/>
</dbReference>
<dbReference type="GO" id="GO:0016787">
    <property type="term" value="F:hydrolase activity"/>
    <property type="evidence" value="ECO:0007669"/>
    <property type="project" value="UniProtKB-KW"/>
</dbReference>
<dbReference type="SUPFAM" id="SSF52540">
    <property type="entry name" value="P-loop containing nucleoside triphosphate hydrolases"/>
    <property type="match status" value="1"/>
</dbReference>
<dbReference type="Pfam" id="PF07717">
    <property type="entry name" value="OB_NTP_bind"/>
    <property type="match status" value="1"/>
</dbReference>
<dbReference type="Pfam" id="PF00270">
    <property type="entry name" value="DEAD"/>
    <property type="match status" value="1"/>
</dbReference>
<evidence type="ECO:0000256" key="8">
    <source>
        <dbReference type="SAM" id="MobiDB-lite"/>
    </source>
</evidence>
<dbReference type="CDD" id="cd18791">
    <property type="entry name" value="SF2_C_RHA"/>
    <property type="match status" value="1"/>
</dbReference>
<dbReference type="STRING" id="3088.A0A383W557"/>
<feature type="region of interest" description="Disordered" evidence="8">
    <location>
        <begin position="24"/>
        <end position="43"/>
    </location>
</feature>
<dbReference type="PROSITE" id="PS51192">
    <property type="entry name" value="HELICASE_ATP_BIND_1"/>
    <property type="match status" value="1"/>
</dbReference>
<dbReference type="InterPro" id="IPR011545">
    <property type="entry name" value="DEAD/DEAH_box_helicase_dom"/>
</dbReference>
<dbReference type="Proteomes" id="UP000256970">
    <property type="component" value="Unassembled WGS sequence"/>
</dbReference>
<dbReference type="FunFam" id="3.40.50.300:FF:000578">
    <property type="entry name" value="probable ATP-dependent RNA helicase DHX35"/>
    <property type="match status" value="1"/>
</dbReference>
<dbReference type="Pfam" id="PF04408">
    <property type="entry name" value="WHD_HA2"/>
    <property type="match status" value="1"/>
</dbReference>
<name>A0A383W557_TETOB</name>
<dbReference type="InterPro" id="IPR011709">
    <property type="entry name" value="DEAD-box_helicase_OB_fold"/>
</dbReference>
<evidence type="ECO:0000313" key="11">
    <source>
        <dbReference type="EMBL" id="SZX72775.1"/>
    </source>
</evidence>
<keyword evidence="6" id="KW-0067">ATP-binding</keyword>
<dbReference type="EC" id="3.6.4.13" evidence="2"/>
<evidence type="ECO:0000256" key="3">
    <source>
        <dbReference type="ARBA" id="ARBA00022741"/>
    </source>
</evidence>
<feature type="compositionally biased region" description="Low complexity" evidence="8">
    <location>
        <begin position="24"/>
        <end position="35"/>
    </location>
</feature>
<feature type="domain" description="Helicase ATP-binding" evidence="9">
    <location>
        <begin position="54"/>
        <end position="219"/>
    </location>
</feature>
<dbReference type="PANTHER" id="PTHR18934:SF136">
    <property type="entry name" value="ATP-DEPENDENT RNA HELICASE DHX35-RELATED"/>
    <property type="match status" value="1"/>
</dbReference>
<evidence type="ECO:0000256" key="5">
    <source>
        <dbReference type="ARBA" id="ARBA00022806"/>
    </source>
</evidence>
<dbReference type="PROSITE" id="PS00690">
    <property type="entry name" value="DEAH_ATP_HELICASE"/>
    <property type="match status" value="1"/>
</dbReference>
<dbReference type="GO" id="GO:0005524">
    <property type="term" value="F:ATP binding"/>
    <property type="evidence" value="ECO:0007669"/>
    <property type="project" value="UniProtKB-KW"/>
</dbReference>
<dbReference type="InterPro" id="IPR001650">
    <property type="entry name" value="Helicase_C-like"/>
</dbReference>
<accession>A0A383W557</accession>
<dbReference type="SMART" id="SM00487">
    <property type="entry name" value="DEXDc"/>
    <property type="match status" value="1"/>
</dbReference>
<dbReference type="SMART" id="SM00490">
    <property type="entry name" value="HELICc"/>
    <property type="match status" value="1"/>
</dbReference>
<dbReference type="AlphaFoldDB" id="A0A383W557"/>
<evidence type="ECO:0000256" key="1">
    <source>
        <dbReference type="ARBA" id="ARBA00008792"/>
    </source>
</evidence>
<dbReference type="InterPro" id="IPR048333">
    <property type="entry name" value="HA2_WH"/>
</dbReference>
<comment type="similarity">
    <text evidence="1">Belongs to the DEAD box helicase family. DEAH subfamily.</text>
</comment>
<dbReference type="PANTHER" id="PTHR18934">
    <property type="entry name" value="ATP-DEPENDENT RNA HELICASE"/>
    <property type="match status" value="1"/>
</dbReference>
<evidence type="ECO:0000259" key="10">
    <source>
        <dbReference type="PROSITE" id="PS51194"/>
    </source>
</evidence>
<evidence type="ECO:0000256" key="7">
    <source>
        <dbReference type="ARBA" id="ARBA00047984"/>
    </source>
</evidence>
<dbReference type="FunFam" id="3.40.50.300:FF:000145">
    <property type="entry name" value="probable ATP-dependent RNA helicase DHX40"/>
    <property type="match status" value="1"/>
</dbReference>
<gene>
    <name evidence="11" type="ORF">BQ4739_LOCUS12921</name>
</gene>
<reference evidence="11 12" key="1">
    <citation type="submission" date="2016-10" db="EMBL/GenBank/DDBJ databases">
        <authorList>
            <person name="Cai Z."/>
        </authorList>
    </citation>
    <scope>NUCLEOTIDE SEQUENCE [LARGE SCALE GENOMIC DNA]</scope>
</reference>
<evidence type="ECO:0000256" key="4">
    <source>
        <dbReference type="ARBA" id="ARBA00022801"/>
    </source>
</evidence>
<protein>
    <recommendedName>
        <fullName evidence="2">RNA helicase</fullName>
        <ecNumber evidence="2">3.6.4.13</ecNumber>
    </recommendedName>
</protein>
<dbReference type="Pfam" id="PF00271">
    <property type="entry name" value="Helicase_C"/>
    <property type="match status" value="1"/>
</dbReference>
<proteinExistence type="inferred from homology"/>
<dbReference type="Gene3D" id="3.40.50.300">
    <property type="entry name" value="P-loop containing nucleotide triphosphate hydrolases"/>
    <property type="match status" value="2"/>
</dbReference>
<evidence type="ECO:0000259" key="9">
    <source>
        <dbReference type="PROSITE" id="PS51192"/>
    </source>
</evidence>
<dbReference type="GO" id="GO:0003724">
    <property type="term" value="F:RNA helicase activity"/>
    <property type="evidence" value="ECO:0007669"/>
    <property type="project" value="UniProtKB-EC"/>
</dbReference>
<dbReference type="SMART" id="SM00847">
    <property type="entry name" value="HA2"/>
    <property type="match status" value="1"/>
</dbReference>
<dbReference type="InterPro" id="IPR002464">
    <property type="entry name" value="DNA/RNA_helicase_DEAH_CS"/>
</dbReference>
<keyword evidence="3" id="KW-0547">Nucleotide-binding</keyword>
<dbReference type="InterPro" id="IPR027417">
    <property type="entry name" value="P-loop_NTPase"/>
</dbReference>
<dbReference type="InterPro" id="IPR014001">
    <property type="entry name" value="Helicase_ATP-bd"/>
</dbReference>